<proteinExistence type="predicted"/>
<comment type="caution">
    <text evidence="2">The sequence shown here is derived from an EMBL/GenBank/DDBJ whole genome shotgun (WGS) entry which is preliminary data.</text>
</comment>
<feature type="region of interest" description="Disordered" evidence="1">
    <location>
        <begin position="74"/>
        <end position="104"/>
    </location>
</feature>
<keyword evidence="3" id="KW-1185">Reference proteome</keyword>
<dbReference type="EMBL" id="PZQS01000003">
    <property type="protein sequence ID" value="PVD34525.1"/>
    <property type="molecule type" value="Genomic_DNA"/>
</dbReference>
<sequence length="104" mass="11701">MPTSPSPRYRLGPRISPSAVIKCKRRRPVFVDFTPLLPPQSGQQLHPTKQQTIEKQFFSIVKRPGPHLRAQWQSLPTGPRLGQYMTGGQAPAASEKQRKSTVKQ</sequence>
<dbReference type="Proteomes" id="UP000245119">
    <property type="component" value="Linkage Group LG3"/>
</dbReference>
<organism evidence="2 3">
    <name type="scientific">Pomacea canaliculata</name>
    <name type="common">Golden apple snail</name>
    <dbReference type="NCBI Taxonomy" id="400727"/>
    <lineage>
        <taxon>Eukaryota</taxon>
        <taxon>Metazoa</taxon>
        <taxon>Spiralia</taxon>
        <taxon>Lophotrochozoa</taxon>
        <taxon>Mollusca</taxon>
        <taxon>Gastropoda</taxon>
        <taxon>Caenogastropoda</taxon>
        <taxon>Architaenioglossa</taxon>
        <taxon>Ampullarioidea</taxon>
        <taxon>Ampullariidae</taxon>
        <taxon>Pomacea</taxon>
    </lineage>
</organism>
<evidence type="ECO:0000313" key="2">
    <source>
        <dbReference type="EMBL" id="PVD34525.1"/>
    </source>
</evidence>
<dbReference type="AlphaFoldDB" id="A0A2T7PM75"/>
<evidence type="ECO:0000313" key="3">
    <source>
        <dbReference type="Proteomes" id="UP000245119"/>
    </source>
</evidence>
<gene>
    <name evidence="2" type="ORF">C0Q70_05800</name>
</gene>
<reference evidence="2 3" key="1">
    <citation type="submission" date="2018-04" db="EMBL/GenBank/DDBJ databases">
        <title>The genome of golden apple snail Pomacea canaliculata provides insight into stress tolerance and invasive adaptation.</title>
        <authorList>
            <person name="Liu C."/>
            <person name="Liu B."/>
            <person name="Ren Y."/>
            <person name="Zhang Y."/>
            <person name="Wang H."/>
            <person name="Li S."/>
            <person name="Jiang F."/>
            <person name="Yin L."/>
            <person name="Zhang G."/>
            <person name="Qian W."/>
            <person name="Fan W."/>
        </authorList>
    </citation>
    <scope>NUCLEOTIDE SEQUENCE [LARGE SCALE GENOMIC DNA]</scope>
    <source>
        <strain evidence="2">SZHN2017</strain>
        <tissue evidence="2">Muscle</tissue>
    </source>
</reference>
<accession>A0A2T7PM75</accession>
<name>A0A2T7PM75_POMCA</name>
<dbReference type="OrthoDB" id="166212at2759"/>
<evidence type="ECO:0000256" key="1">
    <source>
        <dbReference type="SAM" id="MobiDB-lite"/>
    </source>
</evidence>
<protein>
    <submittedName>
        <fullName evidence="2">Uncharacterized protein</fullName>
    </submittedName>
</protein>